<dbReference type="PANTHER" id="PTHR11228:SF7">
    <property type="entry name" value="PQQA PEPTIDE CYCLASE"/>
    <property type="match status" value="1"/>
</dbReference>
<dbReference type="GO" id="GO:0046872">
    <property type="term" value="F:metal ion binding"/>
    <property type="evidence" value="ECO:0007669"/>
    <property type="project" value="UniProtKB-KW"/>
</dbReference>
<dbReference type="GO" id="GO:0003824">
    <property type="term" value="F:catalytic activity"/>
    <property type="evidence" value="ECO:0007669"/>
    <property type="project" value="InterPro"/>
</dbReference>
<accession>A0A4S4AZV0</accession>
<organism evidence="7 8">
    <name type="scientific">Pseudothauera nasutitermitis</name>
    <dbReference type="NCBI Taxonomy" id="2565930"/>
    <lineage>
        <taxon>Bacteria</taxon>
        <taxon>Pseudomonadati</taxon>
        <taxon>Pseudomonadota</taxon>
        <taxon>Betaproteobacteria</taxon>
        <taxon>Rhodocyclales</taxon>
        <taxon>Zoogloeaceae</taxon>
        <taxon>Pseudothauera</taxon>
    </lineage>
</organism>
<keyword evidence="5" id="KW-0411">Iron-sulfur</keyword>
<dbReference type="Pfam" id="PF04055">
    <property type="entry name" value="Radical_SAM"/>
    <property type="match status" value="1"/>
</dbReference>
<dbReference type="CDD" id="cd01335">
    <property type="entry name" value="Radical_SAM"/>
    <property type="match status" value="1"/>
</dbReference>
<dbReference type="OrthoDB" id="9782387at2"/>
<keyword evidence="8" id="KW-1185">Reference proteome</keyword>
<dbReference type="InterPro" id="IPR050377">
    <property type="entry name" value="Radical_SAM_PqqE_MftC-like"/>
</dbReference>
<feature type="domain" description="Radical SAM core" evidence="6">
    <location>
        <begin position="146"/>
        <end position="242"/>
    </location>
</feature>
<dbReference type="Proteomes" id="UP000308430">
    <property type="component" value="Unassembled WGS sequence"/>
</dbReference>
<evidence type="ECO:0000256" key="3">
    <source>
        <dbReference type="ARBA" id="ARBA00022723"/>
    </source>
</evidence>
<reference evidence="7 8" key="1">
    <citation type="submission" date="2019-04" db="EMBL/GenBank/DDBJ databases">
        <title>Azoarcus nasutitermitis sp. nov. isolated from termite nest.</title>
        <authorList>
            <person name="Lin S.-Y."/>
            <person name="Hameed A."/>
            <person name="Hsu Y.-H."/>
            <person name="Young C.-C."/>
        </authorList>
    </citation>
    <scope>NUCLEOTIDE SEQUENCE [LARGE SCALE GENOMIC DNA]</scope>
    <source>
        <strain evidence="7 8">CC-YHH838</strain>
    </source>
</reference>
<evidence type="ECO:0000256" key="5">
    <source>
        <dbReference type="ARBA" id="ARBA00023014"/>
    </source>
</evidence>
<keyword evidence="4" id="KW-0408">Iron</keyword>
<dbReference type="InterPro" id="IPR058240">
    <property type="entry name" value="rSAM_sf"/>
</dbReference>
<dbReference type="PANTHER" id="PTHR11228">
    <property type="entry name" value="RADICAL SAM DOMAIN PROTEIN"/>
    <property type="match status" value="1"/>
</dbReference>
<dbReference type="SUPFAM" id="SSF102114">
    <property type="entry name" value="Radical SAM enzymes"/>
    <property type="match status" value="1"/>
</dbReference>
<evidence type="ECO:0000256" key="4">
    <source>
        <dbReference type="ARBA" id="ARBA00023004"/>
    </source>
</evidence>
<evidence type="ECO:0000313" key="7">
    <source>
        <dbReference type="EMBL" id="THF65691.1"/>
    </source>
</evidence>
<dbReference type="InterPro" id="IPR013785">
    <property type="entry name" value="Aldolase_TIM"/>
</dbReference>
<keyword evidence="2" id="KW-0949">S-adenosyl-L-methionine</keyword>
<comment type="caution">
    <text evidence="7">The sequence shown here is derived from an EMBL/GenBank/DDBJ whole genome shotgun (WGS) entry which is preliminary data.</text>
</comment>
<evidence type="ECO:0000313" key="8">
    <source>
        <dbReference type="Proteomes" id="UP000308430"/>
    </source>
</evidence>
<dbReference type="InterPro" id="IPR029063">
    <property type="entry name" value="SAM-dependent_MTases_sf"/>
</dbReference>
<evidence type="ECO:0000259" key="6">
    <source>
        <dbReference type="Pfam" id="PF04055"/>
    </source>
</evidence>
<evidence type="ECO:0000256" key="2">
    <source>
        <dbReference type="ARBA" id="ARBA00022691"/>
    </source>
</evidence>
<gene>
    <name evidence="7" type="ORF">E6C76_09015</name>
</gene>
<dbReference type="AlphaFoldDB" id="A0A4S4AZV0"/>
<evidence type="ECO:0000256" key="1">
    <source>
        <dbReference type="ARBA" id="ARBA00001966"/>
    </source>
</evidence>
<dbReference type="RefSeq" id="WP_136347897.1">
    <property type="nucleotide sequence ID" value="NZ_SSOC01000003.1"/>
</dbReference>
<dbReference type="EMBL" id="SSOC01000003">
    <property type="protein sequence ID" value="THF65691.1"/>
    <property type="molecule type" value="Genomic_DNA"/>
</dbReference>
<dbReference type="GO" id="GO:0051536">
    <property type="term" value="F:iron-sulfur cluster binding"/>
    <property type="evidence" value="ECO:0007669"/>
    <property type="project" value="UniProtKB-KW"/>
</dbReference>
<dbReference type="SFLD" id="SFLDS00029">
    <property type="entry name" value="Radical_SAM"/>
    <property type="match status" value="1"/>
</dbReference>
<dbReference type="InterPro" id="IPR007197">
    <property type="entry name" value="rSAM"/>
</dbReference>
<comment type="cofactor">
    <cofactor evidence="1">
        <name>[4Fe-4S] cluster</name>
        <dbReference type="ChEBI" id="CHEBI:49883"/>
    </cofactor>
</comment>
<dbReference type="Gene3D" id="3.20.20.70">
    <property type="entry name" value="Aldolase class I"/>
    <property type="match status" value="1"/>
</dbReference>
<name>A0A4S4AZV0_9RHOO</name>
<dbReference type="SUPFAM" id="SSF53335">
    <property type="entry name" value="S-adenosyl-L-methionine-dependent methyltransferases"/>
    <property type="match status" value="1"/>
</dbReference>
<proteinExistence type="predicted"/>
<sequence>MRTAILERLRTARKPIVLSGAGIVGEQLIGLCRDLGIPIAGVCDGSVRVIGTDFFGHTVIPTAEVARHFPDPLVLISVAAIRDVVDLLAAQGIDDWVAAGPLLEGIDLAQEDTEIDFVKFSIESCITIHRAFLDPAQLFLRSVDLIITERCSLKCKDCSNLMQYYEQPRNMTVEEILHSIQTLCALADEIMEVRIIGGDAFMHKQWPEVVGQLVGEAKIKRIAIYTNGAIVPKDEQAALLQHPKVLLVVTDYGQLSRNMGPLRAWLAQHDVAHRILTVDSWLDCASIEKHNRPRADNVAVYQECCAKNMLTLSSGKLFRCPFAANADRLEAVPDLPGDYVNILDADLSSRDEMRRRIGHYTTDLEFLEICDYCAGRPLAGKEVPPAVQTSKPLHYIKYPRT</sequence>
<keyword evidence="3" id="KW-0479">Metal-binding</keyword>
<protein>
    <submittedName>
        <fullName evidence="7">Radical SAM protein</fullName>
    </submittedName>
</protein>